<sequence length="562" mass="65940">MADKEKYTILYGRLSQEDEREGESNSIQNQRLILTAYAEDKAFENLKFLYDDGYSGTNFNRPAWNEIMSLIENGQVETLIVKDMSRLGRDYLQTGQLMEIVFPNYKVRFIAINDAVDTLYGDNDFAPFRNLFNDFYAKDCSKKIRAVKKAQAERGERVATKPPYGYVKSPDNPKLIVQDFESAEVVRYIFKLCSEGRGPKQIARKLKEDQILTPSNYYYKHNGVALTNLDTTRPYNWSGNTIANILEDITYIGHTVNMKHTTVSYKNKRQIVRPESEWLVFKNTHEPLITQELWDIVQSIRKHKKRPPKKMDTPNMFSGLVFCEDCGGTLVLHRAHTMESTKNNFMCSTYKKRGKEECTSHYIRESQLTAIILDDLKRVTHFARQQEKLFAEHINQRNSFETRKELTRLQRDLDNMKRRDTELTILFKRLYEDNVLRRIPDEHFRMLSSEYTDEQKILRNNIPKTEEKMEKLKNSLTNVELFIEKAKRYIDITELTAELLHLFIGKIVVGEKAERYSRTAEQCVWIYYRDIGILDDVTKENDISEPDYEFIADGNGELRLVI</sequence>
<dbReference type="InterPro" id="IPR038109">
    <property type="entry name" value="DNA_bind_recomb_sf"/>
</dbReference>
<dbReference type="SUPFAM" id="SSF53041">
    <property type="entry name" value="Resolvase-like"/>
    <property type="match status" value="1"/>
</dbReference>
<dbReference type="Pfam" id="PF14287">
    <property type="entry name" value="DUF4368"/>
    <property type="match status" value="1"/>
</dbReference>
<dbReference type="InterPro" id="IPR025827">
    <property type="entry name" value="Zn_ribbon_recom_dom"/>
</dbReference>
<dbReference type="EMBL" id="JAFBDT010000002">
    <property type="protein sequence ID" value="MBM7560865.1"/>
    <property type="molecule type" value="Genomic_DNA"/>
</dbReference>
<dbReference type="InterPro" id="IPR011109">
    <property type="entry name" value="DNA_bind_recombinase_dom"/>
</dbReference>
<keyword evidence="3" id="KW-1185">Reference proteome</keyword>
<dbReference type="SMART" id="SM00857">
    <property type="entry name" value="Resolvase"/>
    <property type="match status" value="1"/>
</dbReference>
<comment type="caution">
    <text evidence="2">The sequence shown here is derived from an EMBL/GenBank/DDBJ whole genome shotgun (WGS) entry which is preliminary data.</text>
</comment>
<dbReference type="InterPro" id="IPR050639">
    <property type="entry name" value="SSR_resolvase"/>
</dbReference>
<evidence type="ECO:0000259" key="1">
    <source>
        <dbReference type="PROSITE" id="PS51737"/>
    </source>
</evidence>
<dbReference type="PANTHER" id="PTHR30461">
    <property type="entry name" value="DNA-INVERTASE FROM LAMBDOID PROPHAGE"/>
    <property type="match status" value="1"/>
</dbReference>
<dbReference type="Pfam" id="PF07508">
    <property type="entry name" value="Recombinase"/>
    <property type="match status" value="1"/>
</dbReference>
<dbReference type="InterPro" id="IPR036162">
    <property type="entry name" value="Resolvase-like_N_sf"/>
</dbReference>
<evidence type="ECO:0000313" key="2">
    <source>
        <dbReference type="EMBL" id="MBM7560865.1"/>
    </source>
</evidence>
<dbReference type="Proteomes" id="UP000767854">
    <property type="component" value="Unassembled WGS sequence"/>
</dbReference>
<feature type="domain" description="Recombinase" evidence="1">
    <location>
        <begin position="163"/>
        <end position="307"/>
    </location>
</feature>
<proteinExistence type="predicted"/>
<organism evidence="2 3">
    <name type="scientific">Fusibacter tunisiensis</name>
    <dbReference type="NCBI Taxonomy" id="1008308"/>
    <lineage>
        <taxon>Bacteria</taxon>
        <taxon>Bacillati</taxon>
        <taxon>Bacillota</taxon>
        <taxon>Clostridia</taxon>
        <taxon>Eubacteriales</taxon>
        <taxon>Eubacteriales Family XII. Incertae Sedis</taxon>
        <taxon>Fusibacter</taxon>
    </lineage>
</organism>
<dbReference type="InterPro" id="IPR006119">
    <property type="entry name" value="Resolv_N"/>
</dbReference>
<dbReference type="PANTHER" id="PTHR30461:SF23">
    <property type="entry name" value="DNA RECOMBINASE-RELATED"/>
    <property type="match status" value="1"/>
</dbReference>
<dbReference type="Pfam" id="PF13408">
    <property type="entry name" value="Zn_ribbon_recom"/>
    <property type="match status" value="1"/>
</dbReference>
<protein>
    <submittedName>
        <fullName evidence="2">DNA invertase Pin-like site-specific DNA recombinase</fullName>
    </submittedName>
</protein>
<evidence type="ECO:0000313" key="3">
    <source>
        <dbReference type="Proteomes" id="UP000767854"/>
    </source>
</evidence>
<dbReference type="CDD" id="cd03770">
    <property type="entry name" value="SR_TndX_transposase"/>
    <property type="match status" value="1"/>
</dbReference>
<name>A0ABS2MN79_9FIRM</name>
<dbReference type="PROSITE" id="PS51737">
    <property type="entry name" value="RECOMBINASE_DNA_BIND"/>
    <property type="match status" value="1"/>
</dbReference>
<reference evidence="2 3" key="1">
    <citation type="submission" date="2021-01" db="EMBL/GenBank/DDBJ databases">
        <title>Genomic Encyclopedia of Type Strains, Phase IV (KMG-IV): sequencing the most valuable type-strain genomes for metagenomic binning, comparative biology and taxonomic classification.</title>
        <authorList>
            <person name="Goeker M."/>
        </authorList>
    </citation>
    <scope>NUCLEOTIDE SEQUENCE [LARGE SCALE GENOMIC DNA]</scope>
    <source>
        <strain evidence="2 3">DSM 24436</strain>
    </source>
</reference>
<dbReference type="InterPro" id="IPR025378">
    <property type="entry name" value="DUF4368"/>
</dbReference>
<dbReference type="Gene3D" id="3.40.50.1390">
    <property type="entry name" value="Resolvase, N-terminal catalytic domain"/>
    <property type="match status" value="1"/>
</dbReference>
<dbReference type="Pfam" id="PF00239">
    <property type="entry name" value="Resolvase"/>
    <property type="match status" value="1"/>
</dbReference>
<dbReference type="RefSeq" id="WP_204661632.1">
    <property type="nucleotide sequence ID" value="NZ_JAFBDT010000002.1"/>
</dbReference>
<dbReference type="Gene3D" id="3.90.1750.20">
    <property type="entry name" value="Putative Large Serine Recombinase, Chain B, Domain 2"/>
    <property type="match status" value="1"/>
</dbReference>
<gene>
    <name evidence="2" type="ORF">JOC49_000379</name>
</gene>
<accession>A0ABS2MN79</accession>